<reference evidence="2" key="1">
    <citation type="submission" date="2022-10" db="EMBL/GenBank/DDBJ databases">
        <title>Tapping the CABI collections for fungal endophytes: first genome assemblies for Collariella, Neodidymelliopsis, Ascochyta clinopodiicola, Didymella pomorum, Didymosphaeria variabile, Neocosmospora piperis and Neocucurbitaria cava.</title>
        <authorList>
            <person name="Hill R."/>
        </authorList>
    </citation>
    <scope>NUCLEOTIDE SEQUENCE</scope>
    <source>
        <strain evidence="2">IMI 356815</strain>
    </source>
</reference>
<dbReference type="RefSeq" id="XP_056071354.1">
    <property type="nucleotide sequence ID" value="XM_056214087.1"/>
</dbReference>
<comment type="caution">
    <text evidence="2">The sequence shown here is derived from an EMBL/GenBank/DDBJ whole genome shotgun (WGS) entry which is preliminary data.</text>
</comment>
<sequence length="376" mass="43141">MAWAANRETTRPEDKAYSLLGLFDLHMPLIYGEGLNKAFTRLQAEILRDSADHSILAWSTESSIIKSTVAQPHLTSGGPIDPQDHITVALATQPKLFALCKNIATILVSDARPIEMTSKGLKIDLRLIRDFRERNVDYYIGALACHEEDDFATYGGIPLLQHHGQKDSFFRDPRRPLVKVPVAEAEDAPLRTVYLAIKANVYPTSDALRYAVPQHFLLRHTEEDGMQDWEIHAQPAERWNQVTRTMQFRGMGVRQRRGILTIRANTPDKTHSFSFVMAFGIELNAPNETSGNLSSVNDIYRPQVRLFHDRNAELDDEEWFGATTDEIAFREHLLRVYVKHEILFAKPVFVLQLRLRRRPAFVRTMGRRRPRDVFIE</sequence>
<evidence type="ECO:0000313" key="3">
    <source>
        <dbReference type="Proteomes" id="UP001140513"/>
    </source>
</evidence>
<accession>A0A9W8XMX8</accession>
<dbReference type="GeneID" id="80908840"/>
<dbReference type="EMBL" id="JAPEUX010000004">
    <property type="protein sequence ID" value="KAJ4353580.1"/>
    <property type="molecule type" value="Genomic_DNA"/>
</dbReference>
<proteinExistence type="predicted"/>
<evidence type="ECO:0000259" key="1">
    <source>
        <dbReference type="Pfam" id="PF26640"/>
    </source>
</evidence>
<gene>
    <name evidence="2" type="ORF">N0V89_005310</name>
</gene>
<dbReference type="OrthoDB" id="20872at2759"/>
<dbReference type="PANTHER" id="PTHR10622:SF10">
    <property type="entry name" value="HET DOMAIN-CONTAINING PROTEIN"/>
    <property type="match status" value="1"/>
</dbReference>
<dbReference type="InterPro" id="IPR058525">
    <property type="entry name" value="DUF8212"/>
</dbReference>
<organism evidence="2 3">
    <name type="scientific">Didymosphaeria variabile</name>
    <dbReference type="NCBI Taxonomy" id="1932322"/>
    <lineage>
        <taxon>Eukaryota</taxon>
        <taxon>Fungi</taxon>
        <taxon>Dikarya</taxon>
        <taxon>Ascomycota</taxon>
        <taxon>Pezizomycotina</taxon>
        <taxon>Dothideomycetes</taxon>
        <taxon>Pleosporomycetidae</taxon>
        <taxon>Pleosporales</taxon>
        <taxon>Massarineae</taxon>
        <taxon>Didymosphaeriaceae</taxon>
        <taxon>Didymosphaeria</taxon>
    </lineage>
</organism>
<evidence type="ECO:0000313" key="2">
    <source>
        <dbReference type="EMBL" id="KAJ4353580.1"/>
    </source>
</evidence>
<keyword evidence="3" id="KW-1185">Reference proteome</keyword>
<protein>
    <recommendedName>
        <fullName evidence="1">DUF8212 domain-containing protein</fullName>
    </recommendedName>
</protein>
<dbReference type="Pfam" id="PF26640">
    <property type="entry name" value="DUF8212"/>
    <property type="match status" value="1"/>
</dbReference>
<dbReference type="Proteomes" id="UP001140513">
    <property type="component" value="Unassembled WGS sequence"/>
</dbReference>
<name>A0A9W8XMX8_9PLEO</name>
<dbReference type="PANTHER" id="PTHR10622">
    <property type="entry name" value="HET DOMAIN-CONTAINING PROTEIN"/>
    <property type="match status" value="1"/>
</dbReference>
<feature type="domain" description="DUF8212" evidence="1">
    <location>
        <begin position="37"/>
        <end position="108"/>
    </location>
</feature>
<dbReference type="AlphaFoldDB" id="A0A9W8XMX8"/>